<dbReference type="PROSITE" id="PS51257">
    <property type="entry name" value="PROKAR_LIPOPROTEIN"/>
    <property type="match status" value="1"/>
</dbReference>
<gene>
    <name evidence="1" type="ORF">LCGC14_1125580</name>
</gene>
<organism evidence="1">
    <name type="scientific">marine sediment metagenome</name>
    <dbReference type="NCBI Taxonomy" id="412755"/>
    <lineage>
        <taxon>unclassified sequences</taxon>
        <taxon>metagenomes</taxon>
        <taxon>ecological metagenomes</taxon>
    </lineage>
</organism>
<protein>
    <submittedName>
        <fullName evidence="1">Uncharacterized protein</fullName>
    </submittedName>
</protein>
<name>A0A0F9M2Q3_9ZZZZ</name>
<dbReference type="EMBL" id="LAZR01005238">
    <property type="protein sequence ID" value="KKN01655.1"/>
    <property type="molecule type" value="Genomic_DNA"/>
</dbReference>
<dbReference type="AlphaFoldDB" id="A0A0F9M2Q3"/>
<proteinExistence type="predicted"/>
<comment type="caution">
    <text evidence="1">The sequence shown here is derived from an EMBL/GenBank/DDBJ whole genome shotgun (WGS) entry which is preliminary data.</text>
</comment>
<reference evidence="1" key="1">
    <citation type="journal article" date="2015" name="Nature">
        <title>Complex archaea that bridge the gap between prokaryotes and eukaryotes.</title>
        <authorList>
            <person name="Spang A."/>
            <person name="Saw J.H."/>
            <person name="Jorgensen S.L."/>
            <person name="Zaremba-Niedzwiedzka K."/>
            <person name="Martijn J."/>
            <person name="Lind A.E."/>
            <person name="van Eijk R."/>
            <person name="Schleper C."/>
            <person name="Guy L."/>
            <person name="Ettema T.J."/>
        </authorList>
    </citation>
    <scope>NUCLEOTIDE SEQUENCE</scope>
</reference>
<accession>A0A0F9M2Q3</accession>
<sequence length="160" mass="17302">MKTILLTIVCSLILMVGGCSETLTGIGIGVAATETAKTWEGNIGAKRVELDLLYDTAILQMENATSMEEVEAAKKRVEEITVAKIVNEAVTTVVAPADERPKTTQEWMTYGMGLLLAFGGNEMRKRTGYQKAISRLEAKATPEEAAKIHETVKASTRILG</sequence>
<evidence type="ECO:0000313" key="1">
    <source>
        <dbReference type="EMBL" id="KKN01655.1"/>
    </source>
</evidence>